<dbReference type="STRING" id="225345.CLCHR_18420"/>
<sequence>MYTIGQFSKIGRVSTKTLRYYDDIELLKPAYVDRTTQYRYYSYEQVLQLLSITELKEYGLKLEEIKAIMDKQDVDLLKKFLNNKITEIDKEVQNSLKLKHSIEKKIKKIESGGNIMEAKKDLKVELKERQPLVVISRRTITSMSNISSVIGKVFEDIFKMNLKPAGSVMTVYHDKQEFDVENADCEICVPVNSNANMEKTEKIKEFAGGLVATTTFVGPYSRLGEAYAKVTKWIEDNGYKYAGAPFDIYLNGPQSVKSPEEFVTEVCFPISK</sequence>
<dbReference type="SUPFAM" id="SSF55136">
    <property type="entry name" value="Probable bacterial effector-binding domain"/>
    <property type="match status" value="1"/>
</dbReference>
<evidence type="ECO:0000313" key="3">
    <source>
        <dbReference type="EMBL" id="OPJ62782.1"/>
    </source>
</evidence>
<dbReference type="InterPro" id="IPR010499">
    <property type="entry name" value="AraC_E-bd"/>
</dbReference>
<dbReference type="CDD" id="cd01107">
    <property type="entry name" value="HTH_BmrR"/>
    <property type="match status" value="1"/>
</dbReference>
<protein>
    <submittedName>
        <fullName evidence="3">Multidrug-efflux transporter 1 regulator</fullName>
    </submittedName>
</protein>
<dbReference type="SMART" id="SM00422">
    <property type="entry name" value="HTH_MERR"/>
    <property type="match status" value="1"/>
</dbReference>
<dbReference type="OrthoDB" id="9773308at2"/>
<dbReference type="InterPro" id="IPR000551">
    <property type="entry name" value="MerR-type_HTH_dom"/>
</dbReference>
<evidence type="ECO:0000313" key="4">
    <source>
        <dbReference type="Proteomes" id="UP000191056"/>
    </source>
</evidence>
<dbReference type="PROSITE" id="PS50937">
    <property type="entry name" value="HTH_MERR_2"/>
    <property type="match status" value="1"/>
</dbReference>
<dbReference type="GO" id="GO:0003700">
    <property type="term" value="F:DNA-binding transcription factor activity"/>
    <property type="evidence" value="ECO:0007669"/>
    <property type="project" value="InterPro"/>
</dbReference>
<feature type="domain" description="HTH merR-type" evidence="2">
    <location>
        <begin position="1"/>
        <end position="71"/>
    </location>
</feature>
<keyword evidence="1" id="KW-0238">DNA-binding</keyword>
<dbReference type="SUPFAM" id="SSF46955">
    <property type="entry name" value="Putative DNA-binding domain"/>
    <property type="match status" value="1"/>
</dbReference>
<dbReference type="Pfam" id="PF06445">
    <property type="entry name" value="GyrI-like"/>
    <property type="match status" value="1"/>
</dbReference>
<gene>
    <name evidence="3" type="primary">bmrR</name>
    <name evidence="3" type="ORF">CLCHR_18420</name>
</gene>
<dbReference type="Pfam" id="PF13411">
    <property type="entry name" value="MerR_1"/>
    <property type="match status" value="1"/>
</dbReference>
<evidence type="ECO:0000259" key="2">
    <source>
        <dbReference type="PROSITE" id="PS50937"/>
    </source>
</evidence>
<accession>A0A1V4IRY3</accession>
<dbReference type="InterPro" id="IPR047057">
    <property type="entry name" value="MerR_fam"/>
</dbReference>
<comment type="caution">
    <text evidence="3">The sequence shown here is derived from an EMBL/GenBank/DDBJ whole genome shotgun (WGS) entry which is preliminary data.</text>
</comment>
<dbReference type="Gene3D" id="1.10.1660.10">
    <property type="match status" value="1"/>
</dbReference>
<dbReference type="InterPro" id="IPR011256">
    <property type="entry name" value="Reg_factor_effector_dom_sf"/>
</dbReference>
<name>A0A1V4IRY3_9CLOT</name>
<dbReference type="InterPro" id="IPR009061">
    <property type="entry name" value="DNA-bd_dom_put_sf"/>
</dbReference>
<dbReference type="AlphaFoldDB" id="A0A1V4IRY3"/>
<dbReference type="InterPro" id="IPR029442">
    <property type="entry name" value="GyrI-like"/>
</dbReference>
<dbReference type="EMBL" id="MZGT01000021">
    <property type="protein sequence ID" value="OPJ62782.1"/>
    <property type="molecule type" value="Genomic_DNA"/>
</dbReference>
<dbReference type="GO" id="GO:0003677">
    <property type="term" value="F:DNA binding"/>
    <property type="evidence" value="ECO:0007669"/>
    <property type="project" value="UniProtKB-KW"/>
</dbReference>
<dbReference type="PANTHER" id="PTHR30204">
    <property type="entry name" value="REDOX-CYCLING DRUG-SENSING TRANSCRIPTIONAL ACTIVATOR SOXR"/>
    <property type="match status" value="1"/>
</dbReference>
<dbReference type="SMART" id="SM00871">
    <property type="entry name" value="AraC_E_bind"/>
    <property type="match status" value="1"/>
</dbReference>
<dbReference type="RefSeq" id="WP_079439405.1">
    <property type="nucleotide sequence ID" value="NZ_MZGT01000021.1"/>
</dbReference>
<organism evidence="3 4">
    <name type="scientific">Clostridium chromiireducens</name>
    <dbReference type="NCBI Taxonomy" id="225345"/>
    <lineage>
        <taxon>Bacteria</taxon>
        <taxon>Bacillati</taxon>
        <taxon>Bacillota</taxon>
        <taxon>Clostridia</taxon>
        <taxon>Eubacteriales</taxon>
        <taxon>Clostridiaceae</taxon>
        <taxon>Clostridium</taxon>
    </lineage>
</organism>
<proteinExistence type="predicted"/>
<keyword evidence="4" id="KW-1185">Reference proteome</keyword>
<evidence type="ECO:0000256" key="1">
    <source>
        <dbReference type="ARBA" id="ARBA00023125"/>
    </source>
</evidence>
<dbReference type="PANTHER" id="PTHR30204:SF97">
    <property type="entry name" value="MERR FAMILY REGULATORY PROTEIN"/>
    <property type="match status" value="1"/>
</dbReference>
<reference evidence="3 4" key="1">
    <citation type="submission" date="2017-03" db="EMBL/GenBank/DDBJ databases">
        <title>Genome sequence of Clostridium chromiireducens DSM 23318.</title>
        <authorList>
            <person name="Poehlein A."/>
            <person name="Daniel R."/>
        </authorList>
    </citation>
    <scope>NUCLEOTIDE SEQUENCE [LARGE SCALE GENOMIC DNA]</scope>
    <source>
        <strain evidence="3 4">DSM 23318</strain>
    </source>
</reference>
<dbReference type="Proteomes" id="UP000191056">
    <property type="component" value="Unassembled WGS sequence"/>
</dbReference>
<dbReference type="Gene3D" id="3.20.80.10">
    <property type="entry name" value="Regulatory factor, effector binding domain"/>
    <property type="match status" value="1"/>
</dbReference>